<organism evidence="3 4">
    <name type="scientific">Aspergillus tamarii</name>
    <dbReference type="NCBI Taxonomy" id="41984"/>
    <lineage>
        <taxon>Eukaryota</taxon>
        <taxon>Fungi</taxon>
        <taxon>Dikarya</taxon>
        <taxon>Ascomycota</taxon>
        <taxon>Pezizomycotina</taxon>
        <taxon>Eurotiomycetes</taxon>
        <taxon>Eurotiomycetidae</taxon>
        <taxon>Eurotiales</taxon>
        <taxon>Aspergillaceae</taxon>
        <taxon>Aspergillus</taxon>
        <taxon>Aspergillus subgen. Circumdati</taxon>
    </lineage>
</organism>
<name>A0A5N6V7V0_ASPTM</name>
<keyword evidence="1" id="KW-0812">Transmembrane</keyword>
<dbReference type="AlphaFoldDB" id="A0A5N6V7V0"/>
<protein>
    <submittedName>
        <fullName evidence="3">Uncharacterized protein</fullName>
    </submittedName>
</protein>
<feature type="transmembrane region" description="Helical" evidence="1">
    <location>
        <begin position="381"/>
        <end position="404"/>
    </location>
</feature>
<evidence type="ECO:0000313" key="4">
    <source>
        <dbReference type="Proteomes" id="UP000326950"/>
    </source>
</evidence>
<keyword evidence="1" id="KW-0472">Membrane</keyword>
<keyword evidence="2" id="KW-0732">Signal</keyword>
<reference evidence="3 4" key="1">
    <citation type="submission" date="2019-04" db="EMBL/GenBank/DDBJ databases">
        <title>Friends and foes A comparative genomics study of 23 Aspergillus species from section Flavi.</title>
        <authorList>
            <consortium name="DOE Joint Genome Institute"/>
            <person name="Kjaerbolling I."/>
            <person name="Vesth T."/>
            <person name="Frisvad J.C."/>
            <person name="Nybo J.L."/>
            <person name="Theobald S."/>
            <person name="Kildgaard S."/>
            <person name="Isbrandt T."/>
            <person name="Kuo A."/>
            <person name="Sato A."/>
            <person name="Lyhne E.K."/>
            <person name="Kogle M.E."/>
            <person name="Wiebenga A."/>
            <person name="Kun R.S."/>
            <person name="Lubbers R.J."/>
            <person name="Makela M.R."/>
            <person name="Barry K."/>
            <person name="Chovatia M."/>
            <person name="Clum A."/>
            <person name="Daum C."/>
            <person name="Haridas S."/>
            <person name="He G."/>
            <person name="LaButti K."/>
            <person name="Lipzen A."/>
            <person name="Mondo S."/>
            <person name="Riley R."/>
            <person name="Salamov A."/>
            <person name="Simmons B.A."/>
            <person name="Magnuson J.K."/>
            <person name="Henrissat B."/>
            <person name="Mortensen U.H."/>
            <person name="Larsen T.O."/>
            <person name="Devries R.P."/>
            <person name="Grigoriev I.V."/>
            <person name="Machida M."/>
            <person name="Baker S.E."/>
            <person name="Andersen M.R."/>
        </authorList>
    </citation>
    <scope>NUCLEOTIDE SEQUENCE [LARGE SCALE GENOMIC DNA]</scope>
    <source>
        <strain evidence="3 4">CBS 117626</strain>
    </source>
</reference>
<dbReference type="SUPFAM" id="SSF52058">
    <property type="entry name" value="L domain-like"/>
    <property type="match status" value="1"/>
</dbReference>
<dbReference type="OrthoDB" id="536881at2759"/>
<dbReference type="EMBL" id="ML738591">
    <property type="protein sequence ID" value="KAE8166969.1"/>
    <property type="molecule type" value="Genomic_DNA"/>
</dbReference>
<evidence type="ECO:0000256" key="2">
    <source>
        <dbReference type="SAM" id="SignalP"/>
    </source>
</evidence>
<dbReference type="Proteomes" id="UP000326950">
    <property type="component" value="Unassembled WGS sequence"/>
</dbReference>
<accession>A0A5N6V7V0</accession>
<evidence type="ECO:0000256" key="1">
    <source>
        <dbReference type="SAM" id="Phobius"/>
    </source>
</evidence>
<evidence type="ECO:0000313" key="3">
    <source>
        <dbReference type="EMBL" id="KAE8166969.1"/>
    </source>
</evidence>
<feature type="signal peptide" evidence="2">
    <location>
        <begin position="1"/>
        <end position="24"/>
    </location>
</feature>
<keyword evidence="4" id="KW-1185">Reference proteome</keyword>
<proteinExistence type="predicted"/>
<sequence length="405" mass="44657">MFVDRSYRSSWMLLLVVVAGTAMAQICTPEYGNEGYSYIINNQSDLDEIAAKCTTVNGSIAMSYNFTGAFRLPNIRNITRTIKWLRILRLTEDSPKPTSIDLPDLEFLGGSLYMNGLPTLKSVTAPKLKTVGWNADIDYAEEVDFRSLTESEYFSVMGNVSRCVNETSDNWHKCMVDGEVDECSLRLDSLRQVRQRVLICNKEKCSREASPHGSLDVSLPALHDVGHLHLEGRFSSLDTPKLSNITGIGTGYYGIKLLTVGGPPINVSFPELKYIDEETGLFLEGNIGGLSIPSISNFNVRLFVIAYDQLEIKLPFEEAEAIMLMGNISSVQLPNLKSLDQLLVNTDASLDCKSLKETIMTAINVSDYQVTCTVKNSASHFGLNLGAKVVFGSVVGVIVGLAMWY</sequence>
<gene>
    <name evidence="3" type="ORF">BDV40DRAFT_295999</name>
</gene>
<keyword evidence="1" id="KW-1133">Transmembrane helix</keyword>
<feature type="chain" id="PRO_5024888325" evidence="2">
    <location>
        <begin position="25"/>
        <end position="405"/>
    </location>
</feature>